<feature type="region of interest" description="Disordered" evidence="1">
    <location>
        <begin position="63"/>
        <end position="97"/>
    </location>
</feature>
<dbReference type="Gramene" id="OQU83098">
    <property type="protein sequence ID" value="OQU83098"/>
    <property type="gene ID" value="SORBI_3005G076650"/>
</dbReference>
<feature type="compositionally biased region" description="Basic and acidic residues" evidence="1">
    <location>
        <begin position="66"/>
        <end position="75"/>
    </location>
</feature>
<feature type="region of interest" description="Disordered" evidence="1">
    <location>
        <begin position="1"/>
        <end position="35"/>
    </location>
</feature>
<protein>
    <submittedName>
        <fullName evidence="2">Uncharacterized protein</fullName>
    </submittedName>
</protein>
<reference evidence="3" key="2">
    <citation type="journal article" date="2018" name="Plant J.">
        <title>The Sorghum bicolor reference genome: improved assembly, gene annotations, a transcriptome atlas, and signatures of genome organization.</title>
        <authorList>
            <person name="McCormick R.F."/>
            <person name="Truong S.K."/>
            <person name="Sreedasyam A."/>
            <person name="Jenkins J."/>
            <person name="Shu S."/>
            <person name="Sims D."/>
            <person name="Kennedy M."/>
            <person name="Amirebrahimi M."/>
            <person name="Weers B.D."/>
            <person name="McKinley B."/>
            <person name="Mattison A."/>
            <person name="Morishige D.T."/>
            <person name="Grimwood J."/>
            <person name="Schmutz J."/>
            <person name="Mullet J.E."/>
        </authorList>
    </citation>
    <scope>NUCLEOTIDE SEQUENCE [LARGE SCALE GENOMIC DNA]</scope>
    <source>
        <strain evidence="3">cv. BTx623</strain>
    </source>
</reference>
<keyword evidence="3" id="KW-1185">Reference proteome</keyword>
<name>A0A1Z5RH86_SORBI</name>
<proteinExistence type="predicted"/>
<dbReference type="Proteomes" id="UP000000768">
    <property type="component" value="Chromosome 5"/>
</dbReference>
<dbReference type="EMBL" id="CM000764">
    <property type="protein sequence ID" value="OQU83098.1"/>
    <property type="molecule type" value="Genomic_DNA"/>
</dbReference>
<accession>A0A1Z5RH86</accession>
<dbReference type="AlphaFoldDB" id="A0A1Z5RH86"/>
<evidence type="ECO:0000256" key="1">
    <source>
        <dbReference type="SAM" id="MobiDB-lite"/>
    </source>
</evidence>
<organism evidence="2 3">
    <name type="scientific">Sorghum bicolor</name>
    <name type="common">Sorghum</name>
    <name type="synonym">Sorghum vulgare</name>
    <dbReference type="NCBI Taxonomy" id="4558"/>
    <lineage>
        <taxon>Eukaryota</taxon>
        <taxon>Viridiplantae</taxon>
        <taxon>Streptophyta</taxon>
        <taxon>Embryophyta</taxon>
        <taxon>Tracheophyta</taxon>
        <taxon>Spermatophyta</taxon>
        <taxon>Magnoliopsida</taxon>
        <taxon>Liliopsida</taxon>
        <taxon>Poales</taxon>
        <taxon>Poaceae</taxon>
        <taxon>PACMAD clade</taxon>
        <taxon>Panicoideae</taxon>
        <taxon>Andropogonodae</taxon>
        <taxon>Andropogoneae</taxon>
        <taxon>Sorghinae</taxon>
        <taxon>Sorghum</taxon>
    </lineage>
</organism>
<evidence type="ECO:0000313" key="3">
    <source>
        <dbReference type="Proteomes" id="UP000000768"/>
    </source>
</evidence>
<sequence length="97" mass="10750">MKALRSGQPMASPTASFTPSSPSVSRSPSSLPPYRRCSRAPPCPLLRAPPPCLSPFCFVLGISRPSSHDDSMRRGEKSKRRSHPRIPLPRNSRILWI</sequence>
<gene>
    <name evidence="2" type="ORF">SORBI_3005G076650</name>
</gene>
<reference evidence="2 3" key="1">
    <citation type="journal article" date="2009" name="Nature">
        <title>The Sorghum bicolor genome and the diversification of grasses.</title>
        <authorList>
            <person name="Paterson A.H."/>
            <person name="Bowers J.E."/>
            <person name="Bruggmann R."/>
            <person name="Dubchak I."/>
            <person name="Grimwood J."/>
            <person name="Gundlach H."/>
            <person name="Haberer G."/>
            <person name="Hellsten U."/>
            <person name="Mitros T."/>
            <person name="Poliakov A."/>
            <person name="Schmutz J."/>
            <person name="Spannagl M."/>
            <person name="Tang H."/>
            <person name="Wang X."/>
            <person name="Wicker T."/>
            <person name="Bharti A.K."/>
            <person name="Chapman J."/>
            <person name="Feltus F.A."/>
            <person name="Gowik U."/>
            <person name="Grigoriev I.V."/>
            <person name="Lyons E."/>
            <person name="Maher C.A."/>
            <person name="Martis M."/>
            <person name="Narechania A."/>
            <person name="Otillar R.P."/>
            <person name="Penning B.W."/>
            <person name="Salamov A.A."/>
            <person name="Wang Y."/>
            <person name="Zhang L."/>
            <person name="Carpita N.C."/>
            <person name="Freeling M."/>
            <person name="Gingle A.R."/>
            <person name="Hash C.T."/>
            <person name="Keller B."/>
            <person name="Klein P."/>
            <person name="Kresovich S."/>
            <person name="McCann M.C."/>
            <person name="Ming R."/>
            <person name="Peterson D.G."/>
            <person name="Mehboob-ur-Rahman"/>
            <person name="Ware D."/>
            <person name="Westhoff P."/>
            <person name="Mayer K.F."/>
            <person name="Messing J."/>
            <person name="Rokhsar D.S."/>
        </authorList>
    </citation>
    <scope>NUCLEOTIDE SEQUENCE [LARGE SCALE GENOMIC DNA]</scope>
    <source>
        <strain evidence="3">cv. BTx623</strain>
    </source>
</reference>
<feature type="compositionally biased region" description="Low complexity" evidence="1">
    <location>
        <begin position="12"/>
        <end position="35"/>
    </location>
</feature>
<evidence type="ECO:0000313" key="2">
    <source>
        <dbReference type="EMBL" id="OQU83098.1"/>
    </source>
</evidence>
<dbReference type="InParanoid" id="A0A1Z5RH86"/>